<keyword evidence="5" id="KW-0067">ATP-binding</keyword>
<comment type="similarity">
    <text evidence="1">Belongs to the class-II aminoacyl-tRNA synthetase family.</text>
</comment>
<keyword evidence="3" id="KW-0436">Ligase</keyword>
<dbReference type="GO" id="GO:0005524">
    <property type="term" value="F:ATP binding"/>
    <property type="evidence" value="ECO:0007669"/>
    <property type="project" value="UniProtKB-KW"/>
</dbReference>
<dbReference type="GO" id="GO:0006421">
    <property type="term" value="P:asparaginyl-tRNA aminoacylation"/>
    <property type="evidence" value="ECO:0007669"/>
    <property type="project" value="InterPro"/>
</dbReference>
<evidence type="ECO:0000313" key="12">
    <source>
        <dbReference type="Proteomes" id="UP000317650"/>
    </source>
</evidence>
<evidence type="ECO:0000259" key="10">
    <source>
        <dbReference type="Pfam" id="PF00152"/>
    </source>
</evidence>
<evidence type="ECO:0000256" key="2">
    <source>
        <dbReference type="ARBA" id="ARBA00012816"/>
    </source>
</evidence>
<dbReference type="SUPFAM" id="SSF55681">
    <property type="entry name" value="Class II aaRS and biotin synthetases"/>
    <property type="match status" value="1"/>
</dbReference>
<dbReference type="Pfam" id="PF00152">
    <property type="entry name" value="tRNA-synt_2"/>
    <property type="match status" value="1"/>
</dbReference>
<evidence type="ECO:0000256" key="1">
    <source>
        <dbReference type="ARBA" id="ARBA00008226"/>
    </source>
</evidence>
<reference evidence="11 12" key="1">
    <citation type="journal article" date="2019" name="Nat. Plants">
        <title>Genome sequencing of Musa balbisiana reveals subgenome evolution and function divergence in polyploid bananas.</title>
        <authorList>
            <person name="Yao X."/>
        </authorList>
    </citation>
    <scope>NUCLEOTIDE SEQUENCE [LARGE SCALE GENOMIC DNA]</scope>
    <source>
        <strain evidence="12">cv. DH-PKW</strain>
        <tissue evidence="11">Leaves</tissue>
    </source>
</reference>
<evidence type="ECO:0000256" key="8">
    <source>
        <dbReference type="SAM" id="Coils"/>
    </source>
</evidence>
<name>A0A4S8JS19_MUSBA</name>
<evidence type="ECO:0000256" key="5">
    <source>
        <dbReference type="ARBA" id="ARBA00022840"/>
    </source>
</evidence>
<dbReference type="PANTHER" id="PTHR22594">
    <property type="entry name" value="ASPARTYL/LYSYL-TRNA SYNTHETASE"/>
    <property type="match status" value="1"/>
</dbReference>
<keyword evidence="7" id="KW-0030">Aminoacyl-tRNA synthetase</keyword>
<evidence type="ECO:0000256" key="6">
    <source>
        <dbReference type="ARBA" id="ARBA00022917"/>
    </source>
</evidence>
<dbReference type="EMBL" id="PYDT01000004">
    <property type="protein sequence ID" value="THU64880.1"/>
    <property type="molecule type" value="Genomic_DNA"/>
</dbReference>
<feature type="coiled-coil region" evidence="8">
    <location>
        <begin position="301"/>
        <end position="348"/>
    </location>
</feature>
<keyword evidence="4" id="KW-0547">Nucleotide-binding</keyword>
<keyword evidence="12" id="KW-1185">Reference proteome</keyword>
<protein>
    <recommendedName>
        <fullName evidence="2">asparagine--tRNA ligase</fullName>
        <ecNumber evidence="2">6.1.1.22</ecNumber>
    </recommendedName>
</protein>
<evidence type="ECO:0000256" key="4">
    <source>
        <dbReference type="ARBA" id="ARBA00022741"/>
    </source>
</evidence>
<dbReference type="Gene3D" id="3.30.930.10">
    <property type="entry name" value="Bira Bifunctional Protein, Domain 2"/>
    <property type="match status" value="1"/>
</dbReference>
<accession>A0A4S8JS19</accession>
<gene>
    <name evidence="11" type="ORF">C4D60_Mb01t31140</name>
</gene>
<proteinExistence type="inferred from homology"/>
<dbReference type="STRING" id="52838.A0A4S8JS19"/>
<dbReference type="InterPro" id="IPR004522">
    <property type="entry name" value="Asn-tRNA-ligase"/>
</dbReference>
<dbReference type="NCBIfam" id="TIGR00457">
    <property type="entry name" value="asnS"/>
    <property type="match status" value="1"/>
</dbReference>
<feature type="domain" description="Aminoacyl-tRNA synthetase class II (D/K/N)" evidence="10">
    <location>
        <begin position="364"/>
        <end position="625"/>
    </location>
</feature>
<dbReference type="GO" id="GO:0005739">
    <property type="term" value="C:mitochondrion"/>
    <property type="evidence" value="ECO:0007669"/>
    <property type="project" value="TreeGrafter"/>
</dbReference>
<feature type="region of interest" description="Disordered" evidence="9">
    <location>
        <begin position="1"/>
        <end position="29"/>
    </location>
</feature>
<sequence>MASRETTVSDGSNQPEAPPPPPAVEPSKYSKTTALKSILNRDDKGLGLVGRRVVVGGWVNSRKERAESDAPSQLPPPRAAAQDVSCYDVLMQRVPFLRPIARILVGVIGAQPEKPAASPAKDGPFTVYLRINDGSCSSNLQVVLDSSMSLPGQVITVGTSILAQGVLQKILAPKKHVVELMVEKILHVGVVDVKSYPLTKPRISLVSLRDHPHLRPRSIAVTQSNSLALFQIGSVTRICSNLIYTGHEFFHKKGFIHVHTPIITSMNAGNHGKMFQVTTLLSNSGGKDKSAAVHEHEGVDLEAFRAAIREKSKRIDELRRSDSNKEALSAAELDLQRSKELVLMLEKQQQSTAPSAGELDFSNDFFSRPVYLSASAGLHLESYACALSSVYTIGPVFQTDESKSAEKLAEMWMIEAELAFTELQDVMNCAEDLVQSLCYSLMETAGNDLKCVSKQIEKNCIKRLKSIVSGSFARITYSEALNILNQVKDKSFLSKVGWGNTLSEEQESYLADEFYKRPVIVYEYPKEVKPFYVRVSDNGRTVSAFDIIAPKVGVMVRGSQKEERMDVIVKRIQELGLPHEQYEWYIDLRKHGSVKHSGFSLDIEKMVMTATGLADVKDAVPFPRVRGHAKL</sequence>
<dbReference type="Proteomes" id="UP000317650">
    <property type="component" value="Chromosome 1"/>
</dbReference>
<evidence type="ECO:0000256" key="3">
    <source>
        <dbReference type="ARBA" id="ARBA00022598"/>
    </source>
</evidence>
<organism evidence="11 12">
    <name type="scientific">Musa balbisiana</name>
    <name type="common">Banana</name>
    <dbReference type="NCBI Taxonomy" id="52838"/>
    <lineage>
        <taxon>Eukaryota</taxon>
        <taxon>Viridiplantae</taxon>
        <taxon>Streptophyta</taxon>
        <taxon>Embryophyta</taxon>
        <taxon>Tracheophyta</taxon>
        <taxon>Spermatophyta</taxon>
        <taxon>Magnoliopsida</taxon>
        <taxon>Liliopsida</taxon>
        <taxon>Zingiberales</taxon>
        <taxon>Musaceae</taxon>
        <taxon>Musa</taxon>
    </lineage>
</organism>
<dbReference type="EC" id="6.1.1.22" evidence="2"/>
<feature type="compositionally biased region" description="Polar residues" evidence="9">
    <location>
        <begin position="1"/>
        <end position="14"/>
    </location>
</feature>
<comment type="caution">
    <text evidence="11">The sequence shown here is derived from an EMBL/GenBank/DDBJ whole genome shotgun (WGS) entry which is preliminary data.</text>
</comment>
<dbReference type="AlphaFoldDB" id="A0A4S8JS19"/>
<dbReference type="PANTHER" id="PTHR22594:SF36">
    <property type="entry name" value="ASPARAGINE--TRNA LIGASE, CYTOPLASMIC 2"/>
    <property type="match status" value="1"/>
</dbReference>
<keyword evidence="6" id="KW-0648">Protein biosynthesis</keyword>
<dbReference type="InterPro" id="IPR004364">
    <property type="entry name" value="Aa-tRNA-synt_II"/>
</dbReference>
<evidence type="ECO:0000256" key="7">
    <source>
        <dbReference type="ARBA" id="ARBA00023146"/>
    </source>
</evidence>
<evidence type="ECO:0000313" key="11">
    <source>
        <dbReference type="EMBL" id="THU64880.1"/>
    </source>
</evidence>
<evidence type="ECO:0000256" key="9">
    <source>
        <dbReference type="SAM" id="MobiDB-lite"/>
    </source>
</evidence>
<keyword evidence="8" id="KW-0175">Coiled coil</keyword>
<dbReference type="InterPro" id="IPR045864">
    <property type="entry name" value="aa-tRNA-synth_II/BPL/LPL"/>
</dbReference>
<dbReference type="GO" id="GO:0004816">
    <property type="term" value="F:asparagine-tRNA ligase activity"/>
    <property type="evidence" value="ECO:0007669"/>
    <property type="project" value="UniProtKB-EC"/>
</dbReference>